<feature type="compositionally biased region" description="Low complexity" evidence="1">
    <location>
        <begin position="462"/>
        <end position="477"/>
    </location>
</feature>
<reference evidence="3" key="1">
    <citation type="submission" date="2024-06" db="EMBL/GenBank/DDBJ databases">
        <title>Micromonospora sp. strain HUAS YX12 genome sequences.</title>
        <authorList>
            <person name="Mo P."/>
        </authorList>
    </citation>
    <scope>NUCLEOTIDE SEQUENCE</scope>
    <source>
        <strain evidence="3">HUAS YX12</strain>
    </source>
</reference>
<gene>
    <name evidence="3" type="ORF">ABIH81_07100</name>
</gene>
<dbReference type="SUPFAM" id="SSF53098">
    <property type="entry name" value="Ribonuclease H-like"/>
    <property type="match status" value="1"/>
</dbReference>
<organism evidence="3">
    <name type="scientific">Micromonospora sp. HUAS YX12</name>
    <dbReference type="NCBI Taxonomy" id="3156396"/>
    <lineage>
        <taxon>Bacteria</taxon>
        <taxon>Bacillati</taxon>
        <taxon>Actinomycetota</taxon>
        <taxon>Actinomycetes</taxon>
        <taxon>Micromonosporales</taxon>
        <taxon>Micromonosporaceae</taxon>
        <taxon>Micromonospora</taxon>
    </lineage>
</organism>
<name>A0AAU7R632_9ACTN</name>
<feature type="region of interest" description="Disordered" evidence="1">
    <location>
        <begin position="427"/>
        <end position="488"/>
    </location>
</feature>
<sequence length="488" mass="54161">MISVHDRGSADAVGDLGRFRREFYDCLTARADALFDLTDAVLCADGPVRSLVELSLVGEHRRGHGALYDALACGRLDVDRLRTALAGVPLPRAADGRLVLAVDITCWLRPDAHTSPQRILCHTYGRGKDQTIMIPGWPYSMVVALESGRSSWTAPLDAVRLAPGDDAATVTAGQLRDIVGRLIAAGQWQAGDLEILVVADAGYDAPRLAFLLRDLPVQVLARMRSDRVLRRAVPARQPGTIGRPRRHGDEFVFGDPSTWGEPNAATVADTRLYGTAWARAWDRLHPRLTHRSAWIDSAKMLPVIEGTVIRLEVEHLPSGATPKPVWLWWSGVDATTADVDRLWQTFLRRFDIEHTFRLFKQTLGWTCPKIRTPQAADRWTWMILAAYTQLRLARALATDLRRPWEKPAPPQRLSPARVRRGFRHLRAKATCPAGAPKPARPGPGRPPGRRNNHPTPRYDVHTATTTNAKTPTATKTKSPVNPRPRRTG</sequence>
<dbReference type="InterPro" id="IPR038721">
    <property type="entry name" value="IS701-like_DDE_dom"/>
</dbReference>
<dbReference type="NCBIfam" id="NF041680">
    <property type="entry name" value="transp_NF041680"/>
    <property type="match status" value="1"/>
</dbReference>
<protein>
    <submittedName>
        <fullName evidence="3">NF041680 family putative transposase</fullName>
    </submittedName>
</protein>
<dbReference type="InterPro" id="IPR012337">
    <property type="entry name" value="RNaseH-like_sf"/>
</dbReference>
<evidence type="ECO:0000259" key="2">
    <source>
        <dbReference type="Pfam" id="PF13546"/>
    </source>
</evidence>
<feature type="domain" description="Transposase IS701-like DDE" evidence="2">
    <location>
        <begin position="22"/>
        <end position="278"/>
    </location>
</feature>
<dbReference type="AlphaFoldDB" id="A0AAU7R632"/>
<evidence type="ECO:0000313" key="3">
    <source>
        <dbReference type="EMBL" id="XBT83236.1"/>
    </source>
</evidence>
<dbReference type="Pfam" id="PF13546">
    <property type="entry name" value="DDE_5"/>
    <property type="match status" value="1"/>
</dbReference>
<dbReference type="EMBL" id="CP157974">
    <property type="protein sequence ID" value="XBT83236.1"/>
    <property type="molecule type" value="Genomic_DNA"/>
</dbReference>
<proteinExistence type="predicted"/>
<evidence type="ECO:0000256" key="1">
    <source>
        <dbReference type="SAM" id="MobiDB-lite"/>
    </source>
</evidence>
<accession>A0AAU7R632</accession>
<dbReference type="RefSeq" id="WP_349879573.1">
    <property type="nucleotide sequence ID" value="NZ_CP157974.1"/>
</dbReference>